<dbReference type="SUPFAM" id="SSF46689">
    <property type="entry name" value="Homeodomain-like"/>
    <property type="match status" value="2"/>
</dbReference>
<dbReference type="InterPro" id="IPR014710">
    <property type="entry name" value="RmlC-like_jellyroll"/>
</dbReference>
<dbReference type="InterPro" id="IPR020449">
    <property type="entry name" value="Tscrpt_reg_AraC-type_HTH"/>
</dbReference>
<evidence type="ECO:0000256" key="4">
    <source>
        <dbReference type="ARBA" id="ARBA00023163"/>
    </source>
</evidence>
<evidence type="ECO:0000313" key="6">
    <source>
        <dbReference type="EMBL" id="MFB9756629.1"/>
    </source>
</evidence>
<keyword evidence="7" id="KW-1185">Reference proteome</keyword>
<dbReference type="InterPro" id="IPR018062">
    <property type="entry name" value="HTH_AraC-typ_CS"/>
</dbReference>
<evidence type="ECO:0000256" key="2">
    <source>
        <dbReference type="ARBA" id="ARBA00023125"/>
    </source>
</evidence>
<protein>
    <submittedName>
        <fullName evidence="6">Helix-turn-helix domain-containing protein</fullName>
    </submittedName>
</protein>
<keyword evidence="3" id="KW-0010">Activator</keyword>
<dbReference type="Pfam" id="PF12833">
    <property type="entry name" value="HTH_18"/>
    <property type="match status" value="1"/>
</dbReference>
<dbReference type="InterPro" id="IPR050204">
    <property type="entry name" value="AraC_XylS_family_regulators"/>
</dbReference>
<dbReference type="PANTHER" id="PTHR46796:SF6">
    <property type="entry name" value="ARAC SUBFAMILY"/>
    <property type="match status" value="1"/>
</dbReference>
<dbReference type="PROSITE" id="PS00041">
    <property type="entry name" value="HTH_ARAC_FAMILY_1"/>
    <property type="match status" value="1"/>
</dbReference>
<dbReference type="Pfam" id="PF02311">
    <property type="entry name" value="AraC_binding"/>
    <property type="match status" value="1"/>
</dbReference>
<dbReference type="PANTHER" id="PTHR46796">
    <property type="entry name" value="HTH-TYPE TRANSCRIPTIONAL ACTIVATOR RHAS-RELATED"/>
    <property type="match status" value="1"/>
</dbReference>
<dbReference type="Gene3D" id="1.10.10.60">
    <property type="entry name" value="Homeodomain-like"/>
    <property type="match status" value="2"/>
</dbReference>
<reference evidence="6 7" key="1">
    <citation type="submission" date="2024-09" db="EMBL/GenBank/DDBJ databases">
        <authorList>
            <person name="Sun Q."/>
            <person name="Mori K."/>
        </authorList>
    </citation>
    <scope>NUCLEOTIDE SEQUENCE [LARGE SCALE GENOMIC DNA]</scope>
    <source>
        <strain evidence="6 7">JCM 12520</strain>
    </source>
</reference>
<dbReference type="InterPro" id="IPR037923">
    <property type="entry name" value="HTH-like"/>
</dbReference>
<dbReference type="RefSeq" id="WP_344913082.1">
    <property type="nucleotide sequence ID" value="NZ_BAAAYO010000011.1"/>
</dbReference>
<proteinExistence type="predicted"/>
<evidence type="ECO:0000313" key="7">
    <source>
        <dbReference type="Proteomes" id="UP001589619"/>
    </source>
</evidence>
<comment type="caution">
    <text evidence="6">The sequence shown here is derived from an EMBL/GenBank/DDBJ whole genome shotgun (WGS) entry which is preliminary data.</text>
</comment>
<sequence length="264" mass="30405">MLAQTDFLFHALRLGDTYMPLHRHRCFELVYYIGGAGLTRLQELEYRYEPNTYTIIPPGMPHDERRTEDTEVLFIGFSLTSRDMPALQHGLFQDGPRSPVLALLLSMKAEMQEKNAFYAQKLNMRISEALIEHSRSVAPAQSGHPGNHLLYAKTFMDENCGQKIAVEDLADMVGYSYDHFRHLFKQKFGMSPIRYLLDKRLEKARSLLRYTELPVTAVALECGFSNDAQFCTLFRREIGETPLSYRRNEYRSTLDSPSLPPTKP</sequence>
<dbReference type="InterPro" id="IPR009057">
    <property type="entry name" value="Homeodomain-like_sf"/>
</dbReference>
<dbReference type="EMBL" id="JBHMAG010000025">
    <property type="protein sequence ID" value="MFB9756629.1"/>
    <property type="molecule type" value="Genomic_DNA"/>
</dbReference>
<evidence type="ECO:0000259" key="5">
    <source>
        <dbReference type="PROSITE" id="PS01124"/>
    </source>
</evidence>
<dbReference type="PROSITE" id="PS01124">
    <property type="entry name" value="HTH_ARAC_FAMILY_2"/>
    <property type="match status" value="1"/>
</dbReference>
<dbReference type="InterPro" id="IPR018060">
    <property type="entry name" value="HTH_AraC"/>
</dbReference>
<evidence type="ECO:0000256" key="1">
    <source>
        <dbReference type="ARBA" id="ARBA00023015"/>
    </source>
</evidence>
<organism evidence="6 7">
    <name type="scientific">Paenibacillus hodogayensis</name>
    <dbReference type="NCBI Taxonomy" id="279208"/>
    <lineage>
        <taxon>Bacteria</taxon>
        <taxon>Bacillati</taxon>
        <taxon>Bacillota</taxon>
        <taxon>Bacilli</taxon>
        <taxon>Bacillales</taxon>
        <taxon>Paenibacillaceae</taxon>
        <taxon>Paenibacillus</taxon>
    </lineage>
</organism>
<dbReference type="SMART" id="SM00342">
    <property type="entry name" value="HTH_ARAC"/>
    <property type="match status" value="1"/>
</dbReference>
<dbReference type="InterPro" id="IPR003313">
    <property type="entry name" value="AraC-bd"/>
</dbReference>
<dbReference type="SUPFAM" id="SSF51215">
    <property type="entry name" value="Regulatory protein AraC"/>
    <property type="match status" value="1"/>
</dbReference>
<feature type="domain" description="HTH araC/xylS-type" evidence="5">
    <location>
        <begin position="150"/>
        <end position="248"/>
    </location>
</feature>
<name>A0ABV5W7S0_9BACL</name>
<dbReference type="PRINTS" id="PR00032">
    <property type="entry name" value="HTHARAC"/>
</dbReference>
<dbReference type="CDD" id="cd02208">
    <property type="entry name" value="cupin_RmlC-like"/>
    <property type="match status" value="1"/>
</dbReference>
<keyword evidence="4" id="KW-0804">Transcription</keyword>
<evidence type="ECO:0000256" key="3">
    <source>
        <dbReference type="ARBA" id="ARBA00023159"/>
    </source>
</evidence>
<keyword evidence="2" id="KW-0238">DNA-binding</keyword>
<accession>A0ABV5W7S0</accession>
<keyword evidence="1" id="KW-0805">Transcription regulation</keyword>
<gene>
    <name evidence="6" type="ORF">ACFFNY_34065</name>
</gene>
<dbReference type="Proteomes" id="UP001589619">
    <property type="component" value="Unassembled WGS sequence"/>
</dbReference>
<dbReference type="Gene3D" id="2.60.120.10">
    <property type="entry name" value="Jelly Rolls"/>
    <property type="match status" value="1"/>
</dbReference>